<dbReference type="Gramene" id="EOY14847">
    <property type="protein sequence ID" value="EOY14847"/>
    <property type="gene ID" value="TCM_034104"/>
</dbReference>
<protein>
    <submittedName>
        <fullName evidence="1">Uncharacterized protein</fullName>
    </submittedName>
</protein>
<sequence>MWIFRLHNCAFHTSFWSLELDRNRKEHFYWMVALILHKGLLMIGNCQGTLLPMPVAYFAVSKLKVDHLFFFCSSTKKIRIQILQISNVHGKVGSWKKFHVPVSSKLMAYHCPSPLGWLAIKAGTMQPSVSVVQAAS</sequence>
<gene>
    <name evidence="1" type="ORF">TCM_034104</name>
</gene>
<dbReference type="EMBL" id="CM001886">
    <property type="protein sequence ID" value="EOY14847.1"/>
    <property type="molecule type" value="Genomic_DNA"/>
</dbReference>
<dbReference type="AlphaFoldDB" id="A0A061FDQ7"/>
<accession>A0A061FDQ7</accession>
<evidence type="ECO:0000313" key="1">
    <source>
        <dbReference type="EMBL" id="EOY14847.1"/>
    </source>
</evidence>
<evidence type="ECO:0000313" key="2">
    <source>
        <dbReference type="Proteomes" id="UP000026915"/>
    </source>
</evidence>
<dbReference type="InParanoid" id="A0A061FDQ7"/>
<keyword evidence="2" id="KW-1185">Reference proteome</keyword>
<organism evidence="1 2">
    <name type="scientific">Theobroma cacao</name>
    <name type="common">Cacao</name>
    <name type="synonym">Cocoa</name>
    <dbReference type="NCBI Taxonomy" id="3641"/>
    <lineage>
        <taxon>Eukaryota</taxon>
        <taxon>Viridiplantae</taxon>
        <taxon>Streptophyta</taxon>
        <taxon>Embryophyta</taxon>
        <taxon>Tracheophyta</taxon>
        <taxon>Spermatophyta</taxon>
        <taxon>Magnoliopsida</taxon>
        <taxon>eudicotyledons</taxon>
        <taxon>Gunneridae</taxon>
        <taxon>Pentapetalae</taxon>
        <taxon>rosids</taxon>
        <taxon>malvids</taxon>
        <taxon>Malvales</taxon>
        <taxon>Malvaceae</taxon>
        <taxon>Byttnerioideae</taxon>
        <taxon>Theobroma</taxon>
    </lineage>
</organism>
<name>A0A061FDQ7_THECC</name>
<dbReference type="HOGENOM" id="CLU_1879174_0_0_1"/>
<dbReference type="Proteomes" id="UP000026915">
    <property type="component" value="Chromosome 8"/>
</dbReference>
<proteinExistence type="predicted"/>
<reference evidence="1 2" key="1">
    <citation type="journal article" date="2013" name="Genome Biol.">
        <title>The genome sequence of the most widely cultivated cacao type and its use to identify candidate genes regulating pod color.</title>
        <authorList>
            <person name="Motamayor J.C."/>
            <person name="Mockaitis K."/>
            <person name="Schmutz J."/>
            <person name="Haiminen N."/>
            <person name="Iii D.L."/>
            <person name="Cornejo O."/>
            <person name="Findley S.D."/>
            <person name="Zheng P."/>
            <person name="Utro F."/>
            <person name="Royaert S."/>
            <person name="Saski C."/>
            <person name="Jenkins J."/>
            <person name="Podicheti R."/>
            <person name="Zhao M."/>
            <person name="Scheffler B.E."/>
            <person name="Stack J.C."/>
            <person name="Feltus F.A."/>
            <person name="Mustiga G.M."/>
            <person name="Amores F."/>
            <person name="Phillips W."/>
            <person name="Marelli J.P."/>
            <person name="May G.D."/>
            <person name="Shapiro H."/>
            <person name="Ma J."/>
            <person name="Bustamante C.D."/>
            <person name="Schnell R.J."/>
            <person name="Main D."/>
            <person name="Gilbert D."/>
            <person name="Parida L."/>
            <person name="Kuhn D.N."/>
        </authorList>
    </citation>
    <scope>NUCLEOTIDE SEQUENCE [LARGE SCALE GENOMIC DNA]</scope>
    <source>
        <strain evidence="2">cv. Matina 1-6</strain>
    </source>
</reference>